<dbReference type="RefSeq" id="WP_149475105.1">
    <property type="nucleotide sequence ID" value="NZ_JAGGMB010000001.1"/>
</dbReference>
<dbReference type="PANTHER" id="PTHR12526">
    <property type="entry name" value="GLYCOSYLTRANSFERASE"/>
    <property type="match status" value="1"/>
</dbReference>
<feature type="domain" description="Glycosyltransferase subfamily 4-like N-terminal" evidence="2">
    <location>
        <begin position="16"/>
        <end position="172"/>
    </location>
</feature>
<keyword evidence="4" id="KW-1185">Reference proteome</keyword>
<dbReference type="EMBL" id="JAGGMB010000001">
    <property type="protein sequence ID" value="MBP2076173.1"/>
    <property type="molecule type" value="Genomic_DNA"/>
</dbReference>
<sequence>MEKKRVLFFIYQMGGGGAARTLLNILNNIDRSKFMPLLVTLDYDGSYEKYLDQDVKFIKLKTKRLRSAIFPLAKVIREEKADIVFSTIPNYNTIAILGNLLSFTGAKNIVREAAFLGGSPAADFKLRLYGLLYKFSSRVIALSNGVKENIVKRYKVKREKVNVIYNPVDIERIRTNVEEGILPQEHKTIFAGSEKVIITAGRLVQDKDQQTLIKAFADVSHRLDVRLVILGEGELEDELKHLAERMNVADKVFFLGFQQNPYVYFAHADVFVLASKREGFGHVLSEALATEIPVVSTKAYPGAGEVLNDGEYGLMCEVGNAEQLAEKIYETLTWTEDRREQVIQKGLERVNTFHAQTIVKQYEDVFMKTLNKTY</sequence>
<evidence type="ECO:0000313" key="4">
    <source>
        <dbReference type="Proteomes" id="UP001138793"/>
    </source>
</evidence>
<evidence type="ECO:0000259" key="2">
    <source>
        <dbReference type="Pfam" id="PF13439"/>
    </source>
</evidence>
<organism evidence="3 4">
    <name type="scientific">Oceanobacillus polygoni</name>
    <dbReference type="NCBI Taxonomy" id="1235259"/>
    <lineage>
        <taxon>Bacteria</taxon>
        <taxon>Bacillati</taxon>
        <taxon>Bacillota</taxon>
        <taxon>Bacilli</taxon>
        <taxon>Bacillales</taxon>
        <taxon>Bacillaceae</taxon>
        <taxon>Oceanobacillus</taxon>
    </lineage>
</organism>
<dbReference type="Proteomes" id="UP001138793">
    <property type="component" value="Unassembled WGS sequence"/>
</dbReference>
<proteinExistence type="predicted"/>
<comment type="caution">
    <text evidence="3">The sequence shown here is derived from an EMBL/GenBank/DDBJ whole genome shotgun (WGS) entry which is preliminary data.</text>
</comment>
<dbReference type="PANTHER" id="PTHR12526:SF630">
    <property type="entry name" value="GLYCOSYLTRANSFERASE"/>
    <property type="match status" value="1"/>
</dbReference>
<dbReference type="InterPro" id="IPR028098">
    <property type="entry name" value="Glyco_trans_4-like_N"/>
</dbReference>
<dbReference type="AlphaFoldDB" id="A0A9X0YP70"/>
<dbReference type="Pfam" id="PF00534">
    <property type="entry name" value="Glycos_transf_1"/>
    <property type="match status" value="1"/>
</dbReference>
<dbReference type="InterPro" id="IPR001296">
    <property type="entry name" value="Glyco_trans_1"/>
</dbReference>
<name>A0A9X0YP70_9BACI</name>
<dbReference type="Gene3D" id="3.40.50.2000">
    <property type="entry name" value="Glycogen Phosphorylase B"/>
    <property type="match status" value="2"/>
</dbReference>
<evidence type="ECO:0000259" key="1">
    <source>
        <dbReference type="Pfam" id="PF00534"/>
    </source>
</evidence>
<gene>
    <name evidence="3" type="ORF">J2Z64_000384</name>
</gene>
<dbReference type="SUPFAM" id="SSF53756">
    <property type="entry name" value="UDP-Glycosyltransferase/glycogen phosphorylase"/>
    <property type="match status" value="1"/>
</dbReference>
<dbReference type="Pfam" id="PF13439">
    <property type="entry name" value="Glyco_transf_4"/>
    <property type="match status" value="1"/>
</dbReference>
<protein>
    <submittedName>
        <fullName evidence="3">Glycosyltransferase involved in cell wall biosynthesis</fullName>
    </submittedName>
</protein>
<dbReference type="GO" id="GO:0016757">
    <property type="term" value="F:glycosyltransferase activity"/>
    <property type="evidence" value="ECO:0007669"/>
    <property type="project" value="InterPro"/>
</dbReference>
<reference evidence="3" key="1">
    <citation type="submission" date="2021-03" db="EMBL/GenBank/DDBJ databases">
        <title>Genomic Encyclopedia of Type Strains, Phase IV (KMG-IV): sequencing the most valuable type-strain genomes for metagenomic binning, comparative biology and taxonomic classification.</title>
        <authorList>
            <person name="Goeker M."/>
        </authorList>
    </citation>
    <scope>NUCLEOTIDE SEQUENCE</scope>
    <source>
        <strain evidence="3">DSM 107338</strain>
    </source>
</reference>
<evidence type="ECO:0000313" key="3">
    <source>
        <dbReference type="EMBL" id="MBP2076173.1"/>
    </source>
</evidence>
<dbReference type="OrthoDB" id="9787617at2"/>
<accession>A0A9X0YP70</accession>
<dbReference type="CDD" id="cd03811">
    <property type="entry name" value="GT4_GT28_WabH-like"/>
    <property type="match status" value="1"/>
</dbReference>
<feature type="domain" description="Glycosyl transferase family 1" evidence="1">
    <location>
        <begin position="189"/>
        <end position="346"/>
    </location>
</feature>